<dbReference type="Proteomes" id="UP000317180">
    <property type="component" value="Unassembled WGS sequence"/>
</dbReference>
<dbReference type="OrthoDB" id="2965348at2"/>
<evidence type="ECO:0000313" key="2">
    <source>
        <dbReference type="EMBL" id="RNB59897.1"/>
    </source>
</evidence>
<name>A0A3M8BA46_9BACL</name>
<proteinExistence type="predicted"/>
<dbReference type="Proteomes" id="UP000276178">
    <property type="component" value="Unassembled WGS sequence"/>
</dbReference>
<dbReference type="AlphaFoldDB" id="A0A3M8BA46"/>
<dbReference type="InterPro" id="IPR019642">
    <property type="entry name" value="DUF2507"/>
</dbReference>
<comment type="caution">
    <text evidence="2">The sequence shown here is derived from an EMBL/GenBank/DDBJ whole genome shotgun (WGS) entry which is preliminary data.</text>
</comment>
<evidence type="ECO:0000313" key="1">
    <source>
        <dbReference type="EMBL" id="GED25927.1"/>
    </source>
</evidence>
<protein>
    <submittedName>
        <fullName evidence="2">DUF2507 domain-containing protein</fullName>
    </submittedName>
</protein>
<organism evidence="2 3">
    <name type="scientific">Brevibacillus agri</name>
    <dbReference type="NCBI Taxonomy" id="51101"/>
    <lineage>
        <taxon>Bacteria</taxon>
        <taxon>Bacillati</taxon>
        <taxon>Bacillota</taxon>
        <taxon>Bacilli</taxon>
        <taxon>Bacillales</taxon>
        <taxon>Paenibacillaceae</taxon>
        <taxon>Brevibacillus</taxon>
    </lineage>
</organism>
<evidence type="ECO:0000313" key="4">
    <source>
        <dbReference type="Proteomes" id="UP000317180"/>
    </source>
</evidence>
<accession>A0A3M8BA46</accession>
<reference evidence="1 4" key="2">
    <citation type="submission" date="2019-06" db="EMBL/GenBank/DDBJ databases">
        <title>Whole genome shotgun sequence of Brevibacillus agri NBRC 15538.</title>
        <authorList>
            <person name="Hosoyama A."/>
            <person name="Uohara A."/>
            <person name="Ohji S."/>
            <person name="Ichikawa N."/>
        </authorList>
    </citation>
    <scope>NUCLEOTIDE SEQUENCE [LARGE SCALE GENOMIC DNA]</scope>
    <source>
        <strain evidence="1 4">NBRC 15538</strain>
    </source>
</reference>
<gene>
    <name evidence="1" type="ORF">BAG01nite_20290</name>
    <name evidence="2" type="ORF">EB820_03730</name>
</gene>
<dbReference type="Gene3D" id="3.30.1380.20">
    <property type="entry name" value="Trafficking protein particle complex subunit 3"/>
    <property type="match status" value="1"/>
</dbReference>
<dbReference type="RefSeq" id="WP_005834922.1">
    <property type="nucleotide sequence ID" value="NZ_BJOD01000017.1"/>
</dbReference>
<reference evidence="2 3" key="1">
    <citation type="submission" date="2018-10" db="EMBL/GenBank/DDBJ databases">
        <title>Phylogenomics of Brevibacillus.</title>
        <authorList>
            <person name="Dunlap C."/>
        </authorList>
    </citation>
    <scope>NUCLEOTIDE SEQUENCE [LARGE SCALE GENOMIC DNA]</scope>
    <source>
        <strain evidence="2 3">NRRL NRS 1219</strain>
    </source>
</reference>
<dbReference type="GeneID" id="82812645"/>
<sequence>MKDTDQLAALLPPHTIPVAERMHMPYLGYHLLRETLTNALLGDSESPILYWLGKDIGRKIPVQSSTGPILPFIRLGLGQLDLVEETADAIVYKLSHTIYNYQTPERLSRALSLEAGIIAGSIEQWKGKDTSAQLEIESSSRILIKVRTQK</sequence>
<keyword evidence="4" id="KW-1185">Reference proteome</keyword>
<dbReference type="SUPFAM" id="SSF111126">
    <property type="entry name" value="Ligand-binding domain in the NO signalling and Golgi transport"/>
    <property type="match status" value="1"/>
</dbReference>
<dbReference type="EMBL" id="BJOD01000017">
    <property type="protein sequence ID" value="GED25927.1"/>
    <property type="molecule type" value="Genomic_DNA"/>
</dbReference>
<dbReference type="InterPro" id="IPR024096">
    <property type="entry name" value="NO_sig/Golgi_transp_ligand-bd"/>
</dbReference>
<evidence type="ECO:0000313" key="3">
    <source>
        <dbReference type="Proteomes" id="UP000276178"/>
    </source>
</evidence>
<dbReference type="Pfam" id="PF10702">
    <property type="entry name" value="DUF2507"/>
    <property type="match status" value="1"/>
</dbReference>
<dbReference type="EMBL" id="RHHN01000011">
    <property type="protein sequence ID" value="RNB59897.1"/>
    <property type="molecule type" value="Genomic_DNA"/>
</dbReference>